<comment type="caution">
    <text evidence="1">The sequence shown here is derived from an EMBL/GenBank/DDBJ whole genome shotgun (WGS) entry which is preliminary data.</text>
</comment>
<sequence length="171" mass="19930">MEKIIEAELRDFKRKKSVIETTLARVDAYKKAIEDPESFNGIMPGNNRESGMPRGAFVGSMVEKVVIDKEEAISTLKEWIKDDLSRIYPLQVEVEQIGGAMNALNSQQRYIVECKYLENMFWRDIEYGFNEKFKNDNYIGYERLKKMNKDGLAELTKILETFYSRIYGKGE</sequence>
<gene>
    <name evidence="1" type="ORF">EUAN_22440</name>
</gene>
<evidence type="ECO:0000313" key="2">
    <source>
        <dbReference type="Proteomes" id="UP000180254"/>
    </source>
</evidence>
<dbReference type="RefSeq" id="WP_071064499.1">
    <property type="nucleotide sequence ID" value="NZ_MKIE01000014.1"/>
</dbReference>
<dbReference type="OrthoDB" id="1706192at2"/>
<proteinExistence type="predicted"/>
<evidence type="ECO:0000313" key="1">
    <source>
        <dbReference type="EMBL" id="OHW61394.1"/>
    </source>
</evidence>
<dbReference type="STRING" id="39480.EUAN_22440"/>
<dbReference type="EMBL" id="MKIE01000014">
    <property type="protein sequence ID" value="OHW61394.1"/>
    <property type="molecule type" value="Genomic_DNA"/>
</dbReference>
<dbReference type="Proteomes" id="UP000180254">
    <property type="component" value="Unassembled WGS sequence"/>
</dbReference>
<keyword evidence="2" id="KW-1185">Reference proteome</keyword>
<protein>
    <submittedName>
        <fullName evidence="1">Uncharacterized protein</fullName>
    </submittedName>
</protein>
<dbReference type="AlphaFoldDB" id="A0A1S1V4K2"/>
<organism evidence="1 2">
    <name type="scientific">Andreesenia angusta</name>
    <dbReference type="NCBI Taxonomy" id="39480"/>
    <lineage>
        <taxon>Bacteria</taxon>
        <taxon>Bacillati</taxon>
        <taxon>Bacillota</taxon>
        <taxon>Tissierellia</taxon>
        <taxon>Tissierellales</taxon>
        <taxon>Gottschalkiaceae</taxon>
        <taxon>Andreesenia</taxon>
    </lineage>
</organism>
<accession>A0A1S1V4K2</accession>
<reference evidence="1 2" key="1">
    <citation type="submission" date="2016-09" db="EMBL/GenBank/DDBJ databases">
        <title>Genome sequence of Eubacterium angustum.</title>
        <authorList>
            <person name="Poehlein A."/>
            <person name="Daniel R."/>
        </authorList>
    </citation>
    <scope>NUCLEOTIDE SEQUENCE [LARGE SCALE GENOMIC DNA]</scope>
    <source>
        <strain evidence="1 2">DSM 1989</strain>
    </source>
</reference>
<name>A0A1S1V4K2_9FIRM</name>